<evidence type="ECO:0000256" key="2">
    <source>
        <dbReference type="ARBA" id="ARBA00005245"/>
    </source>
</evidence>
<dbReference type="EMBL" id="JAMRDG010000001">
    <property type="protein sequence ID" value="KAJ3700102.1"/>
    <property type="molecule type" value="Genomic_DNA"/>
</dbReference>
<comment type="caution">
    <text evidence="8">The sequence shown here is derived from an EMBL/GenBank/DDBJ whole genome shotgun (WGS) entry which is preliminary data.</text>
</comment>
<evidence type="ECO:0000256" key="6">
    <source>
        <dbReference type="ARBA" id="ARBA00023136"/>
    </source>
</evidence>
<keyword evidence="9" id="KW-1185">Reference proteome</keyword>
<evidence type="ECO:0000313" key="8">
    <source>
        <dbReference type="EMBL" id="KAJ3700102.1"/>
    </source>
</evidence>
<proteinExistence type="inferred from homology"/>
<evidence type="ECO:0000256" key="3">
    <source>
        <dbReference type="ARBA" id="ARBA00022692"/>
    </source>
</evidence>
<evidence type="ECO:0000256" key="4">
    <source>
        <dbReference type="ARBA" id="ARBA00022824"/>
    </source>
</evidence>
<dbReference type="InterPro" id="IPR039955">
    <property type="entry name" value="DTM1"/>
</dbReference>
<keyword evidence="3 7" id="KW-0812">Transmembrane</keyword>
<dbReference type="GO" id="GO:0006465">
    <property type="term" value="P:signal peptide processing"/>
    <property type="evidence" value="ECO:0007669"/>
    <property type="project" value="InterPro"/>
</dbReference>
<evidence type="ECO:0000256" key="1">
    <source>
        <dbReference type="ARBA" id="ARBA00004477"/>
    </source>
</evidence>
<dbReference type="InterPro" id="IPR009542">
    <property type="entry name" value="Spc1/SPCS1"/>
</dbReference>
<reference evidence="8 9" key="1">
    <citation type="journal article" date="2022" name="Cell">
        <title>Repeat-based holocentromeres influence genome architecture and karyotype evolution.</title>
        <authorList>
            <person name="Hofstatter P.G."/>
            <person name="Thangavel G."/>
            <person name="Lux T."/>
            <person name="Neumann P."/>
            <person name="Vondrak T."/>
            <person name="Novak P."/>
            <person name="Zhang M."/>
            <person name="Costa L."/>
            <person name="Castellani M."/>
            <person name="Scott A."/>
            <person name="Toegelov H."/>
            <person name="Fuchs J."/>
            <person name="Mata-Sucre Y."/>
            <person name="Dias Y."/>
            <person name="Vanzela A.L.L."/>
            <person name="Huettel B."/>
            <person name="Almeida C.C.S."/>
            <person name="Simkova H."/>
            <person name="Souza G."/>
            <person name="Pedrosa-Harand A."/>
            <person name="Macas J."/>
            <person name="Mayer K.F.X."/>
            <person name="Houben A."/>
            <person name="Marques A."/>
        </authorList>
    </citation>
    <scope>NUCLEOTIDE SEQUENCE [LARGE SCALE GENOMIC DNA]</scope>
    <source>
        <strain evidence="8">RhyTen1mFocal</strain>
    </source>
</reference>
<gene>
    <name evidence="8" type="ORF">LUZ61_003807</name>
</gene>
<evidence type="ECO:0008006" key="10">
    <source>
        <dbReference type="Google" id="ProtNLM"/>
    </source>
</evidence>
<dbReference type="GO" id="GO:0048658">
    <property type="term" value="P:anther wall tapetum development"/>
    <property type="evidence" value="ECO:0007669"/>
    <property type="project" value="InterPro"/>
</dbReference>
<comment type="similarity">
    <text evidence="2">Belongs to the SPCS1 family.</text>
</comment>
<keyword evidence="4" id="KW-0256">Endoplasmic reticulum</keyword>
<feature type="transmembrane region" description="Helical" evidence="7">
    <location>
        <begin position="68"/>
        <end position="85"/>
    </location>
</feature>
<comment type="subcellular location">
    <subcellularLocation>
        <location evidence="1">Endoplasmic reticulum membrane</location>
        <topology evidence="1">Multi-pass membrane protein</topology>
    </subcellularLocation>
</comment>
<dbReference type="Pfam" id="PF06645">
    <property type="entry name" value="SPC12"/>
    <property type="match status" value="1"/>
</dbReference>
<keyword evidence="6 7" id="KW-0472">Membrane</keyword>
<evidence type="ECO:0000313" key="9">
    <source>
        <dbReference type="Proteomes" id="UP001210211"/>
    </source>
</evidence>
<keyword evidence="5 7" id="KW-1133">Transmembrane helix</keyword>
<dbReference type="PANTHER" id="PTHR38354:SF2">
    <property type="entry name" value="SIGNAL PEPTIDASE COMPLEX-LIKE PROTEIN DTM1"/>
    <property type="match status" value="1"/>
</dbReference>
<feature type="transmembrane region" description="Helical" evidence="7">
    <location>
        <begin position="43"/>
        <end position="61"/>
    </location>
</feature>
<dbReference type="PANTHER" id="PTHR38354">
    <property type="entry name" value="SIGNAL PEPTIDASE COMPLEX-LIKE PROTEIN DTM1"/>
    <property type="match status" value="1"/>
</dbReference>
<organism evidence="8 9">
    <name type="scientific">Rhynchospora tenuis</name>
    <dbReference type="NCBI Taxonomy" id="198213"/>
    <lineage>
        <taxon>Eukaryota</taxon>
        <taxon>Viridiplantae</taxon>
        <taxon>Streptophyta</taxon>
        <taxon>Embryophyta</taxon>
        <taxon>Tracheophyta</taxon>
        <taxon>Spermatophyta</taxon>
        <taxon>Magnoliopsida</taxon>
        <taxon>Liliopsida</taxon>
        <taxon>Poales</taxon>
        <taxon>Cyperaceae</taxon>
        <taxon>Cyperoideae</taxon>
        <taxon>Rhynchosporeae</taxon>
        <taxon>Rhynchospora</taxon>
    </lineage>
</organism>
<evidence type="ECO:0000256" key="5">
    <source>
        <dbReference type="ARBA" id="ARBA00022989"/>
    </source>
</evidence>
<dbReference type="Proteomes" id="UP001210211">
    <property type="component" value="Unassembled WGS sequence"/>
</dbReference>
<feature type="transmembrane region" description="Helical" evidence="7">
    <location>
        <begin position="121"/>
        <end position="140"/>
    </location>
</feature>
<evidence type="ECO:0000256" key="7">
    <source>
        <dbReference type="SAM" id="Phobius"/>
    </source>
</evidence>
<sequence>MPASFPLTPLQLHHYLTSSSSSSNASISRARSTSPVAMGRDEALQRSLVGLAVLMVVVGLATMSLKKVLATYAFGLFAVAGILLPDWEFFDRDFSQWFTPMPATRSAAADRADDTWKFKFYPLRVAVLTTIYGFGFYKWWTYISS</sequence>
<dbReference type="GO" id="GO:0005787">
    <property type="term" value="C:signal peptidase complex"/>
    <property type="evidence" value="ECO:0007669"/>
    <property type="project" value="InterPro"/>
</dbReference>
<name>A0AAD5ZLJ9_9POAL</name>
<dbReference type="AlphaFoldDB" id="A0AAD5ZLJ9"/>
<protein>
    <recommendedName>
        <fullName evidence="10">Signal peptidase complex-like protein DTM1</fullName>
    </recommendedName>
</protein>
<accession>A0AAD5ZLJ9</accession>